<proteinExistence type="inferred from homology"/>
<name>A0AAP9KBB5_9VIBR</name>
<reference evidence="5 7" key="1">
    <citation type="journal article" date="2015" name="Genome Announc.">
        <title>Draft Genome Sequence of Vibrio owensii Strain SH-14, Which Causes Shrimp Acute Hepatopancreatic Necrosis Disease.</title>
        <authorList>
            <person name="Liu L."/>
            <person name="Xiao J."/>
            <person name="Xia X."/>
            <person name="Pan Y."/>
            <person name="Yan S."/>
            <person name="Wang Y."/>
        </authorList>
    </citation>
    <scope>NUCLEOTIDE SEQUENCE [LARGE SCALE GENOMIC DNA]</scope>
    <source>
        <strain evidence="5 7">SH14</strain>
    </source>
</reference>
<evidence type="ECO:0000313" key="6">
    <source>
        <dbReference type="Proteomes" id="UP000272136"/>
    </source>
</evidence>
<dbReference type="Proteomes" id="UP000272136">
    <property type="component" value="Chromosome 1"/>
</dbReference>
<dbReference type="SUPFAM" id="SSF51161">
    <property type="entry name" value="Trimeric LpxA-like enzymes"/>
    <property type="match status" value="1"/>
</dbReference>
<keyword evidence="2" id="KW-0808">Transferase</keyword>
<evidence type="ECO:0000313" key="5">
    <source>
        <dbReference type="EMBL" id="QGH48489.1"/>
    </source>
</evidence>
<organism evidence="5 7">
    <name type="scientific">Vibrio owensii</name>
    <dbReference type="NCBI Taxonomy" id="696485"/>
    <lineage>
        <taxon>Bacteria</taxon>
        <taxon>Pseudomonadati</taxon>
        <taxon>Pseudomonadota</taxon>
        <taxon>Gammaproteobacteria</taxon>
        <taxon>Vibrionales</taxon>
        <taxon>Vibrionaceae</taxon>
        <taxon>Vibrio</taxon>
    </lineage>
</organism>
<dbReference type="GO" id="GO:0016746">
    <property type="term" value="F:acyltransferase activity"/>
    <property type="evidence" value="ECO:0007669"/>
    <property type="project" value="UniProtKB-KW"/>
</dbReference>
<evidence type="ECO:0000256" key="2">
    <source>
        <dbReference type="ARBA" id="ARBA00022679"/>
    </source>
</evidence>
<keyword evidence="6" id="KW-1185">Reference proteome</keyword>
<dbReference type="EMBL" id="CP033137">
    <property type="protein sequence ID" value="AYO15865.1"/>
    <property type="molecule type" value="Genomic_DNA"/>
</dbReference>
<dbReference type="Proteomes" id="UP000390336">
    <property type="component" value="Chromosome 1"/>
</dbReference>
<dbReference type="InterPro" id="IPR011004">
    <property type="entry name" value="Trimer_LpxA-like_sf"/>
</dbReference>
<comment type="similarity">
    <text evidence="1">Belongs to the transferase hexapeptide repeat family.</text>
</comment>
<dbReference type="InterPro" id="IPR050179">
    <property type="entry name" value="Trans_hexapeptide_repeat"/>
</dbReference>
<dbReference type="Gene3D" id="2.160.10.10">
    <property type="entry name" value="Hexapeptide repeat proteins"/>
    <property type="match status" value="1"/>
</dbReference>
<dbReference type="AlphaFoldDB" id="A0AAP9KBB5"/>
<accession>A0AAP9KBB5</accession>
<evidence type="ECO:0000256" key="1">
    <source>
        <dbReference type="ARBA" id="ARBA00007274"/>
    </source>
</evidence>
<evidence type="ECO:0000313" key="7">
    <source>
        <dbReference type="Proteomes" id="UP000390336"/>
    </source>
</evidence>
<protein>
    <submittedName>
        <fullName evidence="5">Acyltransferase</fullName>
    </submittedName>
</protein>
<dbReference type="PANTHER" id="PTHR43300:SF12">
    <property type="entry name" value="CHLORAMPHENICOL ACETYLTRANSFERASE"/>
    <property type="match status" value="1"/>
</dbReference>
<reference evidence="4 6" key="2">
    <citation type="submission" date="2018-10" db="EMBL/GenBank/DDBJ databases">
        <title>Whole Genome of Vibrio owensii strain 170502, isolated from Acute Hepatopancreatic Necrosis Disease (AHPND) shrimp.</title>
        <authorList>
            <person name="Yan M."/>
            <person name="Wang X."/>
            <person name="Wang Y."/>
        </authorList>
    </citation>
    <scope>NUCLEOTIDE SEQUENCE [LARGE SCALE GENOMIC DNA]</scope>
    <source>
        <strain evidence="4 6">1700302</strain>
    </source>
</reference>
<reference evidence="5" key="3">
    <citation type="submission" date="2019-11" db="EMBL/GenBank/DDBJ databases">
        <title>Complete genome sequence of Vibrio owensii SH-14 isolated from shrimp with acute hepatopancreatic necrosis diease.</title>
        <authorList>
            <person name="Liang X."/>
            <person name="Wang Y."/>
        </authorList>
    </citation>
    <scope>NUCLEOTIDE SEQUENCE</scope>
    <source>
        <strain evidence="5">SH14</strain>
    </source>
</reference>
<evidence type="ECO:0000256" key="3">
    <source>
        <dbReference type="ARBA" id="ARBA00023315"/>
    </source>
</evidence>
<gene>
    <name evidence="5" type="ORF">APZ19_15885</name>
    <name evidence="4" type="ORF">D0812_16205</name>
</gene>
<dbReference type="EMBL" id="CP045859">
    <property type="protein sequence ID" value="QGH48489.1"/>
    <property type="molecule type" value="Genomic_DNA"/>
</dbReference>
<keyword evidence="3 5" id="KW-0012">Acyltransferase</keyword>
<sequence length="193" mass="20955">MAFLTKQEVENIGFKEVGDNVLISDKASIYNAGNISIGSHVRIDDFCILSAGASGIKMGNFVHMSAYSSLMGAELIQLEDFVGISSKVSIFSSSDDYMGYSMTNPTVPDVFKKVKSLPVVLKKHALVGAHSVLLPGTILEEGVSVGAMSVVSSSLEGWFVYMGNPVKKLVRRSKKLLEHEEKLKASFKDVKFN</sequence>
<dbReference type="RefSeq" id="WP_054823076.1">
    <property type="nucleotide sequence ID" value="NZ_CP033137.1"/>
</dbReference>
<dbReference type="PANTHER" id="PTHR43300">
    <property type="entry name" value="ACETYLTRANSFERASE"/>
    <property type="match status" value="1"/>
</dbReference>
<evidence type="ECO:0000313" key="4">
    <source>
        <dbReference type="EMBL" id="AYO15865.1"/>
    </source>
</evidence>